<comment type="caution">
    <text evidence="3">The sequence shown here is derived from an EMBL/GenBank/DDBJ whole genome shotgun (WGS) entry which is preliminary data.</text>
</comment>
<evidence type="ECO:0000313" key="4">
    <source>
        <dbReference type="Proteomes" id="UP000094056"/>
    </source>
</evidence>
<evidence type="ECO:0000313" key="3">
    <source>
        <dbReference type="EMBL" id="ODS29791.1"/>
    </source>
</evidence>
<protein>
    <submittedName>
        <fullName evidence="3">Group II intron encoded reverse transcriptase</fullName>
        <ecNumber evidence="3">2.7.7.49</ecNumber>
    </submittedName>
</protein>
<dbReference type="PROSITE" id="PS50878">
    <property type="entry name" value="RT_POL"/>
    <property type="match status" value="1"/>
</dbReference>
<dbReference type="PATRIC" id="fig|1872076.5.peg.6144"/>
<dbReference type="Pfam" id="PF08388">
    <property type="entry name" value="GIIM"/>
    <property type="match status" value="1"/>
</dbReference>
<dbReference type="InterPro" id="IPR000477">
    <property type="entry name" value="RT_dom"/>
</dbReference>
<dbReference type="InterPro" id="IPR030931">
    <property type="entry name" value="Group_II_RT_mat"/>
</dbReference>
<proteinExistence type="inferred from homology"/>
<evidence type="ECO:0000259" key="2">
    <source>
        <dbReference type="PROSITE" id="PS50878"/>
    </source>
</evidence>
<dbReference type="Pfam" id="PF00078">
    <property type="entry name" value="RVT_1"/>
    <property type="match status" value="1"/>
</dbReference>
<gene>
    <name evidence="3" type="primary">ltrA_7</name>
    <name evidence="3" type="ORF">SCARUB_05106</name>
</gene>
<dbReference type="SUPFAM" id="SSF56672">
    <property type="entry name" value="DNA/RNA polymerases"/>
    <property type="match status" value="1"/>
</dbReference>
<dbReference type="Proteomes" id="UP000094056">
    <property type="component" value="Unassembled WGS sequence"/>
</dbReference>
<dbReference type="AlphaFoldDB" id="A0A1E3X293"/>
<comment type="similarity">
    <text evidence="1">Belongs to the bacterial reverse transcriptase family.</text>
</comment>
<feature type="domain" description="Reverse transcriptase" evidence="2">
    <location>
        <begin position="53"/>
        <end position="280"/>
    </location>
</feature>
<dbReference type="PANTHER" id="PTHR34047">
    <property type="entry name" value="NUCLEAR INTRON MATURASE 1, MITOCHONDRIAL-RELATED"/>
    <property type="match status" value="1"/>
</dbReference>
<organism evidence="3 4">
    <name type="scientific">Candidatus Scalindua rubra</name>
    <dbReference type="NCBI Taxonomy" id="1872076"/>
    <lineage>
        <taxon>Bacteria</taxon>
        <taxon>Pseudomonadati</taxon>
        <taxon>Planctomycetota</taxon>
        <taxon>Candidatus Brocadiia</taxon>
        <taxon>Candidatus Brocadiales</taxon>
        <taxon>Candidatus Scalinduaceae</taxon>
        <taxon>Candidatus Scalindua</taxon>
    </lineage>
</organism>
<dbReference type="InterPro" id="IPR043502">
    <property type="entry name" value="DNA/RNA_pol_sf"/>
</dbReference>
<dbReference type="EC" id="2.7.7.49" evidence="3"/>
<dbReference type="EMBL" id="MAYW01000370">
    <property type="protein sequence ID" value="ODS29791.1"/>
    <property type="molecule type" value="Genomic_DNA"/>
</dbReference>
<evidence type="ECO:0000256" key="1">
    <source>
        <dbReference type="ARBA" id="ARBA00034120"/>
    </source>
</evidence>
<sequence>MTPKVHSLTGRIDMARMHAAFLSVKRNKGAAGIDKVSLDMFEANLEQNLEALMFDLKHRGFYHSTPLRRAYIQKGKGQQRPLGIPTVRDRIAQEVIRSLLEPIFEPLFSDFSFGFRPNRNAHQAIEMILHYRQLGFRWVLDADIKSFFDNIPHELIIDLVAEWVADGNILSIIREFLTAGVMEDDFFLPTLQGTPQGGVISPLLANIVLDVLDQRLAQAGFRFVRYADDFVVLCPDKPSAEQALAFVSHIVQDDLGLSLSSEKTYVATFRQGFSFLGFHFSFSGVTVSQKSLKKFKDNVRKLTSRSHNLSQKAIQRLNRSLIGFSHYFATPFSRVLRQFYYLDCWIRKRLRCMKFKRISRNDNGRLLNRQLANLGLVSLYNLT</sequence>
<dbReference type="CDD" id="cd01651">
    <property type="entry name" value="RT_G2_intron"/>
    <property type="match status" value="1"/>
</dbReference>
<dbReference type="NCBIfam" id="TIGR04416">
    <property type="entry name" value="group_II_RT_mat"/>
    <property type="match status" value="1"/>
</dbReference>
<keyword evidence="3" id="KW-0695">RNA-directed DNA polymerase</keyword>
<dbReference type="PANTHER" id="PTHR34047:SF8">
    <property type="entry name" value="PROTEIN YKFC"/>
    <property type="match status" value="1"/>
</dbReference>
<dbReference type="InterPro" id="IPR013597">
    <property type="entry name" value="Mat_intron_G2"/>
</dbReference>
<accession>A0A1E3X293</accession>
<name>A0A1E3X293_9BACT</name>
<keyword evidence="3" id="KW-0548">Nucleotidyltransferase</keyword>
<dbReference type="InterPro" id="IPR051083">
    <property type="entry name" value="GrpII_Intron_Splice-Mob/Def"/>
</dbReference>
<keyword evidence="3" id="KW-0808">Transferase</keyword>
<reference evidence="3 4" key="1">
    <citation type="submission" date="2016-07" db="EMBL/GenBank/DDBJ databases">
        <title>Draft genome of Scalindua rubra, obtained from a brine-seawater interface in the Red Sea, sheds light on salt adaptation in anammox bacteria.</title>
        <authorList>
            <person name="Speth D.R."/>
            <person name="Lagkouvardos I."/>
            <person name="Wang Y."/>
            <person name="Qian P.-Y."/>
            <person name="Dutilh B.E."/>
            <person name="Jetten M.S."/>
        </authorList>
    </citation>
    <scope>NUCLEOTIDE SEQUENCE [LARGE SCALE GENOMIC DNA]</scope>
    <source>
        <strain evidence="3">BSI-1</strain>
    </source>
</reference>
<dbReference type="GO" id="GO:0003964">
    <property type="term" value="F:RNA-directed DNA polymerase activity"/>
    <property type="evidence" value="ECO:0007669"/>
    <property type="project" value="UniProtKB-KW"/>
</dbReference>